<sequence length="299" mass="33131">MPFDNSQTEILVVDDSVDNIKLLTLLLTGEGYKVKGAASGKAALRICKRNKPDLILLDIMMPEMDGYEVCRHLKAEQDTRDIPIIFLSALDNVQDKVRAFQVGGVDYIQKPFEPLEVLARVQTHTKIVALQRKLIVRNDELKTLAETDTLTGLLNRRRMNEVGEKQAGTYSVILFDIDDFKKVNDQHGHHVGDKVLTEVAHVTQKALSGKGYAGRWGGEEFLVLLPQHSVREANMIAHSILKGISNINHMSSICQITASFGVAGSCFSGAFTDVIREADFAMYKGKNSGKNQVIVSNLH</sequence>
<dbReference type="EC" id="2.7.7.65" evidence="1"/>
<accession>A0ABX3DG47</accession>
<dbReference type="InterPro" id="IPR029787">
    <property type="entry name" value="Nucleotide_cyclase"/>
</dbReference>
<dbReference type="Pfam" id="PF00072">
    <property type="entry name" value="Response_reg"/>
    <property type="match status" value="1"/>
</dbReference>
<dbReference type="Proteomes" id="UP000180133">
    <property type="component" value="Unassembled WGS sequence"/>
</dbReference>
<name>A0ABX3DG47_9VIBR</name>
<dbReference type="CDD" id="cd01949">
    <property type="entry name" value="GGDEF"/>
    <property type="match status" value="1"/>
</dbReference>
<feature type="domain" description="GGDEF" evidence="5">
    <location>
        <begin position="168"/>
        <end position="298"/>
    </location>
</feature>
<dbReference type="InterPro" id="IPR001789">
    <property type="entry name" value="Sig_transdc_resp-reg_receiver"/>
</dbReference>
<dbReference type="PROSITE" id="PS50887">
    <property type="entry name" value="GGDEF"/>
    <property type="match status" value="1"/>
</dbReference>
<dbReference type="SUPFAM" id="SSF52172">
    <property type="entry name" value="CheY-like"/>
    <property type="match status" value="1"/>
</dbReference>
<evidence type="ECO:0000256" key="3">
    <source>
        <dbReference type="PROSITE-ProRule" id="PRU00169"/>
    </source>
</evidence>
<dbReference type="SMART" id="SM00267">
    <property type="entry name" value="GGDEF"/>
    <property type="match status" value="1"/>
</dbReference>
<proteinExistence type="predicted"/>
<dbReference type="EMBL" id="MKFT01000001">
    <property type="protein sequence ID" value="OHY96569.1"/>
    <property type="molecule type" value="Genomic_DNA"/>
</dbReference>
<dbReference type="InterPro" id="IPR050469">
    <property type="entry name" value="Diguanylate_Cyclase"/>
</dbReference>
<feature type="modified residue" description="4-aspartylphosphate" evidence="3">
    <location>
        <position position="58"/>
    </location>
</feature>
<dbReference type="Pfam" id="PF00990">
    <property type="entry name" value="GGDEF"/>
    <property type="match status" value="1"/>
</dbReference>
<dbReference type="Gene3D" id="3.40.50.2300">
    <property type="match status" value="1"/>
</dbReference>
<dbReference type="PANTHER" id="PTHR45138">
    <property type="entry name" value="REGULATORY COMPONENTS OF SENSORY TRANSDUCTION SYSTEM"/>
    <property type="match status" value="1"/>
</dbReference>
<evidence type="ECO:0000259" key="5">
    <source>
        <dbReference type="PROSITE" id="PS50887"/>
    </source>
</evidence>
<dbReference type="PANTHER" id="PTHR45138:SF9">
    <property type="entry name" value="DIGUANYLATE CYCLASE DGCM-RELATED"/>
    <property type="match status" value="1"/>
</dbReference>
<comment type="catalytic activity">
    <reaction evidence="2">
        <text>2 GTP = 3',3'-c-di-GMP + 2 diphosphate</text>
        <dbReference type="Rhea" id="RHEA:24898"/>
        <dbReference type="ChEBI" id="CHEBI:33019"/>
        <dbReference type="ChEBI" id="CHEBI:37565"/>
        <dbReference type="ChEBI" id="CHEBI:58805"/>
        <dbReference type="EC" id="2.7.7.65"/>
    </reaction>
</comment>
<protein>
    <recommendedName>
        <fullName evidence="1">diguanylate cyclase</fullName>
        <ecNumber evidence="1">2.7.7.65</ecNumber>
    </recommendedName>
</protein>
<evidence type="ECO:0000259" key="4">
    <source>
        <dbReference type="PROSITE" id="PS50110"/>
    </source>
</evidence>
<dbReference type="InterPro" id="IPR000160">
    <property type="entry name" value="GGDEF_dom"/>
</dbReference>
<dbReference type="PROSITE" id="PS50110">
    <property type="entry name" value="RESPONSE_REGULATORY"/>
    <property type="match status" value="1"/>
</dbReference>
<dbReference type="Gene3D" id="3.30.70.270">
    <property type="match status" value="1"/>
</dbReference>
<reference evidence="6 7" key="1">
    <citation type="submission" date="2016-09" db="EMBL/GenBank/DDBJ databases">
        <title>Isolation, identification and antibiotic sensitivity analysis of bacterial pathogen from juvenile Hippocampus erectus with tail-rotted disease.</title>
        <authorList>
            <person name="Yang Q."/>
        </authorList>
    </citation>
    <scope>NUCLEOTIDE SEQUENCE [LARGE SCALE GENOMIC DNA]</scope>
    <source>
        <strain evidence="6 7">HM-10</strain>
    </source>
</reference>
<gene>
    <name evidence="6" type="ORF">BI375_03365</name>
</gene>
<dbReference type="InterPro" id="IPR043128">
    <property type="entry name" value="Rev_trsase/Diguanyl_cyclase"/>
</dbReference>
<dbReference type="InterPro" id="IPR011006">
    <property type="entry name" value="CheY-like_superfamily"/>
</dbReference>
<dbReference type="SUPFAM" id="SSF55073">
    <property type="entry name" value="Nucleotide cyclase"/>
    <property type="match status" value="1"/>
</dbReference>
<evidence type="ECO:0000256" key="1">
    <source>
        <dbReference type="ARBA" id="ARBA00012528"/>
    </source>
</evidence>
<dbReference type="CDD" id="cd19920">
    <property type="entry name" value="REC_PA4781-like"/>
    <property type="match status" value="1"/>
</dbReference>
<organism evidence="6 7">
    <name type="scientific">Vibrio rotiferianus</name>
    <dbReference type="NCBI Taxonomy" id="190895"/>
    <lineage>
        <taxon>Bacteria</taxon>
        <taxon>Pseudomonadati</taxon>
        <taxon>Pseudomonadota</taxon>
        <taxon>Gammaproteobacteria</taxon>
        <taxon>Vibrionales</taxon>
        <taxon>Vibrionaceae</taxon>
        <taxon>Vibrio</taxon>
    </lineage>
</organism>
<evidence type="ECO:0000256" key="2">
    <source>
        <dbReference type="ARBA" id="ARBA00034247"/>
    </source>
</evidence>
<comment type="caution">
    <text evidence="6">The sequence shown here is derived from an EMBL/GenBank/DDBJ whole genome shotgun (WGS) entry which is preliminary data.</text>
</comment>
<dbReference type="SMART" id="SM00448">
    <property type="entry name" value="REC"/>
    <property type="match status" value="1"/>
</dbReference>
<keyword evidence="3" id="KW-0597">Phosphoprotein</keyword>
<feature type="domain" description="Response regulatory" evidence="4">
    <location>
        <begin position="9"/>
        <end position="125"/>
    </location>
</feature>
<keyword evidence="7" id="KW-1185">Reference proteome</keyword>
<evidence type="ECO:0000313" key="6">
    <source>
        <dbReference type="EMBL" id="OHY96569.1"/>
    </source>
</evidence>
<evidence type="ECO:0000313" key="7">
    <source>
        <dbReference type="Proteomes" id="UP000180133"/>
    </source>
</evidence>
<dbReference type="NCBIfam" id="TIGR00254">
    <property type="entry name" value="GGDEF"/>
    <property type="match status" value="1"/>
</dbReference>